<evidence type="ECO:0000313" key="7">
    <source>
        <dbReference type="EMBL" id="CAD7606003.1"/>
    </source>
</evidence>
<name>A0A7R9K8H7_TIMGE</name>
<dbReference type="SUPFAM" id="SSF50729">
    <property type="entry name" value="PH domain-like"/>
    <property type="match status" value="1"/>
</dbReference>
<dbReference type="PROSITE" id="PS50229">
    <property type="entry name" value="WH1"/>
    <property type="match status" value="1"/>
</dbReference>
<evidence type="ECO:0000256" key="1">
    <source>
        <dbReference type="ARBA" id="ARBA00004202"/>
    </source>
</evidence>
<dbReference type="GO" id="GO:0043409">
    <property type="term" value="P:negative regulation of MAPK cascade"/>
    <property type="evidence" value="ECO:0007669"/>
    <property type="project" value="TreeGrafter"/>
</dbReference>
<keyword evidence="3 5" id="KW-0472">Membrane</keyword>
<accession>A0A7R9K8H7</accession>
<dbReference type="GO" id="GO:0019901">
    <property type="term" value="F:protein kinase binding"/>
    <property type="evidence" value="ECO:0007669"/>
    <property type="project" value="TreeGrafter"/>
</dbReference>
<dbReference type="InterPro" id="IPR011993">
    <property type="entry name" value="PH-like_dom_sf"/>
</dbReference>
<dbReference type="InterPro" id="IPR041937">
    <property type="entry name" value="SPRE_EVH1"/>
</dbReference>
<feature type="region of interest" description="Disordered" evidence="4">
    <location>
        <begin position="298"/>
        <end position="330"/>
    </location>
</feature>
<protein>
    <recommendedName>
        <fullName evidence="6">WH1 domain-containing protein</fullName>
    </recommendedName>
</protein>
<keyword evidence="5" id="KW-0812">Transmembrane</keyword>
<organism evidence="7">
    <name type="scientific">Timema genevievae</name>
    <name type="common">Walking stick</name>
    <dbReference type="NCBI Taxonomy" id="629358"/>
    <lineage>
        <taxon>Eukaryota</taxon>
        <taxon>Metazoa</taxon>
        <taxon>Ecdysozoa</taxon>
        <taxon>Arthropoda</taxon>
        <taxon>Hexapoda</taxon>
        <taxon>Insecta</taxon>
        <taxon>Pterygota</taxon>
        <taxon>Neoptera</taxon>
        <taxon>Polyneoptera</taxon>
        <taxon>Phasmatodea</taxon>
        <taxon>Timematodea</taxon>
        <taxon>Timematoidea</taxon>
        <taxon>Timematidae</taxon>
        <taxon>Timema</taxon>
    </lineage>
</organism>
<gene>
    <name evidence="7" type="ORF">TGEB3V08_LOCUS9695</name>
</gene>
<feature type="transmembrane region" description="Helical" evidence="5">
    <location>
        <begin position="481"/>
        <end position="502"/>
    </location>
</feature>
<evidence type="ECO:0000256" key="5">
    <source>
        <dbReference type="SAM" id="Phobius"/>
    </source>
</evidence>
<evidence type="ECO:0000259" key="6">
    <source>
        <dbReference type="PROSITE" id="PS50229"/>
    </source>
</evidence>
<feature type="domain" description="WH1" evidence="6">
    <location>
        <begin position="88"/>
        <end position="211"/>
    </location>
</feature>
<proteinExistence type="predicted"/>
<dbReference type="FunFam" id="2.30.29.30:FF:000052">
    <property type="entry name" value="Sprouty-related, EVH1 domain containing 2"/>
    <property type="match status" value="1"/>
</dbReference>
<reference evidence="7" key="1">
    <citation type="submission" date="2020-11" db="EMBL/GenBank/DDBJ databases">
        <authorList>
            <person name="Tran Van P."/>
        </authorList>
    </citation>
    <scope>NUCLEOTIDE SEQUENCE</scope>
</reference>
<dbReference type="GO" id="GO:0005886">
    <property type="term" value="C:plasma membrane"/>
    <property type="evidence" value="ECO:0007669"/>
    <property type="project" value="UniProtKB-SubCell"/>
</dbReference>
<evidence type="ECO:0000256" key="3">
    <source>
        <dbReference type="ARBA" id="ARBA00023136"/>
    </source>
</evidence>
<keyword evidence="5" id="KW-1133">Transmembrane helix</keyword>
<sequence length="529" mass="59921">MLAMPYEKTGQVIKQLKTADVFKKANELKNTFHGDLESSIVDECLRLEALLEQQTPKDETYMSLIEVSRFLRKEEMMEIYSNVDIALRMALSGNYLVRVRAQVMMRDDSTGGWVPMGGGGLSNVSVRKRALPSSDREREDKCKFEYLIFGKRIADQTVVLSCTIKKDFEYNKVMPTFHHWKTGDKKFGLTFQTAADARAFDKGVRMAVEELLDGELYPSILEMVDSSLLTMTPIYTWSAIARELQSELRLAKWADRRIWAGASASGSQSLNCLSGSSQLQKYNTEAGDDDVFMTLNLPVERGDSRSSSDSSTRGGSSRHATPPTESHHLHRIQYIARPRERDPSPPDKKDPENYSYVQLTAVHEYIYPVVEERGDSAGSLKKRALDAPIQPPLPSKSCRKKERPRIRCRHCQEEYSEDDNARGSCEYAPDCVRRWHQHSGVHILCRRCPIPLYGRCRRGVCSAPLRVCGWRRNLLPTMAGVSSLVSLVSLLVVLSPSTRLPLVRRGMRHMRRPPQTCLLALVLPYVTTN</sequence>
<evidence type="ECO:0000256" key="4">
    <source>
        <dbReference type="SAM" id="MobiDB-lite"/>
    </source>
</evidence>
<dbReference type="PANTHER" id="PTHR11202">
    <property type="entry name" value="SPROUTY-RELATED, EVH1 DOMAIN-CONTAINING PROTEIN FAMILY MEMBER"/>
    <property type="match status" value="1"/>
</dbReference>
<dbReference type="PANTHER" id="PTHR11202:SF3">
    <property type="entry name" value="SPROUTY-RELATED PROTEIN WITH EVH-1 DOMAIN, ISOFORM C"/>
    <property type="match status" value="1"/>
</dbReference>
<comment type="subcellular location">
    <subcellularLocation>
        <location evidence="1">Cell membrane</location>
        <topology evidence="1">Peripheral membrane protein</topology>
    </subcellularLocation>
</comment>
<dbReference type="EMBL" id="OE844709">
    <property type="protein sequence ID" value="CAD7606003.1"/>
    <property type="molecule type" value="Genomic_DNA"/>
</dbReference>
<dbReference type="Gene3D" id="2.30.29.30">
    <property type="entry name" value="Pleckstrin-homology domain (PH domain)/Phosphotyrosine-binding domain (PTB)"/>
    <property type="match status" value="1"/>
</dbReference>
<dbReference type="InterPro" id="IPR000697">
    <property type="entry name" value="WH1/EVH1_dom"/>
</dbReference>
<dbReference type="CDD" id="cd10574">
    <property type="entry name" value="EVH1_SPRED-like"/>
    <property type="match status" value="1"/>
</dbReference>
<dbReference type="Pfam" id="PF00568">
    <property type="entry name" value="WH1"/>
    <property type="match status" value="1"/>
</dbReference>
<keyword evidence="2" id="KW-1003">Cell membrane</keyword>
<evidence type="ECO:0000256" key="2">
    <source>
        <dbReference type="ARBA" id="ARBA00022475"/>
    </source>
</evidence>
<dbReference type="AlphaFoldDB" id="A0A7R9K8H7"/>
<dbReference type="SMART" id="SM00461">
    <property type="entry name" value="WH1"/>
    <property type="match status" value="1"/>
</dbReference>
<feature type="compositionally biased region" description="Low complexity" evidence="4">
    <location>
        <begin position="307"/>
        <end position="318"/>
    </location>
</feature>